<evidence type="ECO:0000256" key="11">
    <source>
        <dbReference type="ARBA" id="ARBA00047836"/>
    </source>
</evidence>
<evidence type="ECO:0000256" key="13">
    <source>
        <dbReference type="PIRNR" id="PIRNR001365"/>
    </source>
</evidence>
<organism evidence="16 17">
    <name type="scientific">Pollutimonas thiosulfatoxidans</name>
    <dbReference type="NCBI Taxonomy" id="2028345"/>
    <lineage>
        <taxon>Bacteria</taxon>
        <taxon>Pseudomonadati</taxon>
        <taxon>Pseudomonadota</taxon>
        <taxon>Betaproteobacteria</taxon>
        <taxon>Burkholderiales</taxon>
        <taxon>Alcaligenaceae</taxon>
        <taxon>Pollutimonas</taxon>
    </lineage>
</organism>
<keyword evidence="9 12" id="KW-0456">Lyase</keyword>
<comment type="subcellular location">
    <subcellularLocation>
        <location evidence="12">Cytoplasm</location>
    </subcellularLocation>
</comment>
<accession>A0A410GCF6</accession>
<dbReference type="UniPathway" id="UPA00034">
    <property type="reaction ID" value="UER00017"/>
</dbReference>
<dbReference type="SUPFAM" id="SSF51569">
    <property type="entry name" value="Aldolase"/>
    <property type="match status" value="1"/>
</dbReference>
<dbReference type="CDD" id="cd00950">
    <property type="entry name" value="DHDPS"/>
    <property type="match status" value="1"/>
</dbReference>
<protein>
    <recommendedName>
        <fullName evidence="4 12">4-hydroxy-tetrahydrodipicolinate synthase</fullName>
        <shortName evidence="12">HTPA synthase</shortName>
        <ecNumber evidence="4 12">4.3.3.7</ecNumber>
    </recommendedName>
</protein>
<dbReference type="InterPro" id="IPR005263">
    <property type="entry name" value="DapA"/>
</dbReference>
<feature type="site" description="Part of a proton relay during catalysis" evidence="12">
    <location>
        <position position="54"/>
    </location>
</feature>
<dbReference type="GO" id="GO:0005829">
    <property type="term" value="C:cytosol"/>
    <property type="evidence" value="ECO:0007669"/>
    <property type="project" value="TreeGrafter"/>
</dbReference>
<dbReference type="Pfam" id="PF00701">
    <property type="entry name" value="DHDPS"/>
    <property type="match status" value="1"/>
</dbReference>
<dbReference type="GO" id="GO:0008840">
    <property type="term" value="F:4-hydroxy-tetrahydrodipicolinate synthase activity"/>
    <property type="evidence" value="ECO:0007669"/>
    <property type="project" value="UniProtKB-UniRule"/>
</dbReference>
<feature type="active site" description="Proton donor/acceptor" evidence="12 14">
    <location>
        <position position="143"/>
    </location>
</feature>
<evidence type="ECO:0000313" key="17">
    <source>
        <dbReference type="Proteomes" id="UP000283474"/>
    </source>
</evidence>
<evidence type="ECO:0000256" key="3">
    <source>
        <dbReference type="ARBA" id="ARBA00007592"/>
    </source>
</evidence>
<reference evidence="16 17" key="1">
    <citation type="submission" date="2017-08" db="EMBL/GenBank/DDBJ databases">
        <authorList>
            <person name="Park S.-J."/>
            <person name="Kim H."/>
        </authorList>
    </citation>
    <scope>NUCLEOTIDE SEQUENCE [LARGE SCALE GENOMIC DNA]</scope>
    <source>
        <strain evidence="17">ye3</strain>
    </source>
</reference>
<evidence type="ECO:0000256" key="6">
    <source>
        <dbReference type="ARBA" id="ARBA00022605"/>
    </source>
</evidence>
<proteinExistence type="inferred from homology"/>
<evidence type="ECO:0000256" key="4">
    <source>
        <dbReference type="ARBA" id="ARBA00012086"/>
    </source>
</evidence>
<evidence type="ECO:0000256" key="15">
    <source>
        <dbReference type="PIRSR" id="PIRSR001365-2"/>
    </source>
</evidence>
<dbReference type="PANTHER" id="PTHR12128:SF66">
    <property type="entry name" value="4-HYDROXY-2-OXOGLUTARATE ALDOLASE, MITOCHONDRIAL"/>
    <property type="match status" value="1"/>
</dbReference>
<comment type="similarity">
    <text evidence="3 12 13">Belongs to the DapA family.</text>
</comment>
<evidence type="ECO:0000256" key="1">
    <source>
        <dbReference type="ARBA" id="ARBA00003294"/>
    </source>
</evidence>
<comment type="function">
    <text evidence="1 12">Catalyzes the condensation of (S)-aspartate-beta-semialdehyde [(S)-ASA] and pyruvate to 4-hydroxy-tetrahydrodipicolinate (HTPA).</text>
</comment>
<keyword evidence="5 12" id="KW-0963">Cytoplasm</keyword>
<evidence type="ECO:0000256" key="12">
    <source>
        <dbReference type="HAMAP-Rule" id="MF_00418"/>
    </source>
</evidence>
<dbReference type="HAMAP" id="MF_00418">
    <property type="entry name" value="DapA"/>
    <property type="match status" value="1"/>
</dbReference>
<evidence type="ECO:0000256" key="2">
    <source>
        <dbReference type="ARBA" id="ARBA00005120"/>
    </source>
</evidence>
<dbReference type="InterPro" id="IPR002220">
    <property type="entry name" value="DapA-like"/>
</dbReference>
<evidence type="ECO:0000256" key="9">
    <source>
        <dbReference type="ARBA" id="ARBA00023239"/>
    </source>
</evidence>
<keyword evidence="6 12" id="KW-0028">Amino-acid biosynthesis</keyword>
<dbReference type="PROSITE" id="PS00666">
    <property type="entry name" value="DHDPS_2"/>
    <property type="match status" value="1"/>
</dbReference>
<dbReference type="InterPro" id="IPR020625">
    <property type="entry name" value="Schiff_base-form_aldolases_AS"/>
</dbReference>
<gene>
    <name evidence="12" type="primary">dapA</name>
    <name evidence="16" type="ORF">CKA81_09060</name>
</gene>
<dbReference type="Gene3D" id="3.20.20.70">
    <property type="entry name" value="Aldolase class I"/>
    <property type="match status" value="1"/>
</dbReference>
<dbReference type="PRINTS" id="PR00146">
    <property type="entry name" value="DHPICSNTHASE"/>
</dbReference>
<evidence type="ECO:0000256" key="10">
    <source>
        <dbReference type="ARBA" id="ARBA00023270"/>
    </source>
</evidence>
<sequence length="301" mass="32016">MATTADTTTPTFQGSMVALITPMHPDGSLDYDSYRKLIDWHVEQDTDGLVVVGTSGESPTVTVEEHVELIRVAVEHAAGRLPVIAGIGGNSTSEAIELSRHAKSVGAQAGLSVVPYYNKPTQEGLYQHFKTIAEAVDLPAILYNVPGRTVADMSNETILRLAQVDGIVGIKDATGDIGKGALLLRDAPADFLVFSGDDPTAVALMLLGGKGNISVTANVAPRLMHELCMAAIKGDGILARQLNAKLAALNKVLFVESNPIPVKWAVAEMGLTKLGYRLPLTSLHEQHHELVRKSLKDVGSI</sequence>
<dbReference type="PIRSF" id="PIRSF001365">
    <property type="entry name" value="DHDPS"/>
    <property type="match status" value="1"/>
</dbReference>
<feature type="site" description="Part of a proton relay during catalysis" evidence="12">
    <location>
        <position position="117"/>
    </location>
</feature>
<dbReference type="Proteomes" id="UP000283474">
    <property type="component" value="Chromosome"/>
</dbReference>
<dbReference type="NCBIfam" id="TIGR00674">
    <property type="entry name" value="dapA"/>
    <property type="match status" value="1"/>
</dbReference>
<dbReference type="PANTHER" id="PTHR12128">
    <property type="entry name" value="DIHYDRODIPICOLINATE SYNTHASE"/>
    <property type="match status" value="1"/>
</dbReference>
<keyword evidence="8 12" id="KW-0457">Lysine biosynthesis</keyword>
<dbReference type="EC" id="4.3.3.7" evidence="4 12"/>
<comment type="pathway">
    <text evidence="2 12">Amino-acid biosynthesis; L-lysine biosynthesis via DAP pathway; (S)-tetrahydrodipicolinate from L-aspartate: step 3/4.</text>
</comment>
<evidence type="ECO:0000256" key="8">
    <source>
        <dbReference type="ARBA" id="ARBA00023154"/>
    </source>
</evidence>
<evidence type="ECO:0000256" key="7">
    <source>
        <dbReference type="ARBA" id="ARBA00022915"/>
    </source>
</evidence>
<dbReference type="RefSeq" id="WP_128354963.1">
    <property type="nucleotide sequence ID" value="NZ_CP022987.1"/>
</dbReference>
<dbReference type="GO" id="GO:0019877">
    <property type="term" value="P:diaminopimelate biosynthetic process"/>
    <property type="evidence" value="ECO:0007669"/>
    <property type="project" value="UniProtKB-UniRule"/>
</dbReference>
<dbReference type="KEGG" id="pus:CKA81_09060"/>
<feature type="binding site" evidence="12">
    <location>
        <position position="55"/>
    </location>
    <ligand>
        <name>pyruvate</name>
        <dbReference type="ChEBI" id="CHEBI:15361"/>
    </ligand>
</feature>
<name>A0A410GCF6_9BURK</name>
<comment type="subunit">
    <text evidence="12">Homotetramer; dimer of dimers.</text>
</comment>
<evidence type="ECO:0000256" key="5">
    <source>
        <dbReference type="ARBA" id="ARBA00022490"/>
    </source>
</evidence>
<evidence type="ECO:0000313" key="16">
    <source>
        <dbReference type="EMBL" id="QAA93970.1"/>
    </source>
</evidence>
<dbReference type="EMBL" id="CP022987">
    <property type="protein sequence ID" value="QAA93970.1"/>
    <property type="molecule type" value="Genomic_DNA"/>
</dbReference>
<feature type="active site" description="Schiff-base intermediate with substrate" evidence="12 14">
    <location>
        <position position="171"/>
    </location>
</feature>
<dbReference type="SMART" id="SM01130">
    <property type="entry name" value="DHDPS"/>
    <property type="match status" value="1"/>
</dbReference>
<dbReference type="InterPro" id="IPR013785">
    <property type="entry name" value="Aldolase_TIM"/>
</dbReference>
<comment type="catalytic activity">
    <reaction evidence="11 12">
        <text>L-aspartate 4-semialdehyde + pyruvate = (2S,4S)-4-hydroxy-2,3,4,5-tetrahydrodipicolinate + H2O + H(+)</text>
        <dbReference type="Rhea" id="RHEA:34171"/>
        <dbReference type="ChEBI" id="CHEBI:15361"/>
        <dbReference type="ChEBI" id="CHEBI:15377"/>
        <dbReference type="ChEBI" id="CHEBI:15378"/>
        <dbReference type="ChEBI" id="CHEBI:67139"/>
        <dbReference type="ChEBI" id="CHEBI:537519"/>
        <dbReference type="EC" id="4.3.3.7"/>
    </reaction>
</comment>
<keyword evidence="7 12" id="KW-0220">Diaminopimelate biosynthesis</keyword>
<keyword evidence="10 12" id="KW-0704">Schiff base</keyword>
<dbReference type="OrthoDB" id="9782828at2"/>
<comment type="caution">
    <text evidence="12">Was originally thought to be a dihydrodipicolinate synthase (DHDPS), catalyzing the condensation of (S)-aspartate-beta-semialdehyde [(S)-ASA] and pyruvate to dihydrodipicolinate (DHDP). However, it was shown in E.coli that the product of the enzymatic reaction is not dihydrodipicolinate but in fact (4S)-4-hydroxy-2,3,4,5-tetrahydro-(2S)-dipicolinic acid (HTPA), and that the consecutive dehydration reaction leading to DHDP is not spontaneous but catalyzed by DapB.</text>
</comment>
<feature type="binding site" evidence="12 15">
    <location>
        <position position="213"/>
    </location>
    <ligand>
        <name>pyruvate</name>
        <dbReference type="ChEBI" id="CHEBI:15361"/>
    </ligand>
</feature>
<dbReference type="GO" id="GO:0009089">
    <property type="term" value="P:lysine biosynthetic process via diaminopimelate"/>
    <property type="evidence" value="ECO:0007669"/>
    <property type="project" value="UniProtKB-UniRule"/>
</dbReference>
<dbReference type="AlphaFoldDB" id="A0A410GCF6"/>
<keyword evidence="17" id="KW-1185">Reference proteome</keyword>
<evidence type="ECO:0000256" key="14">
    <source>
        <dbReference type="PIRSR" id="PIRSR001365-1"/>
    </source>
</evidence>